<gene>
    <name evidence="1" type="ORF">GCM10017600_41880</name>
</gene>
<proteinExistence type="predicted"/>
<evidence type="ECO:0000313" key="1">
    <source>
        <dbReference type="EMBL" id="GLK10782.1"/>
    </source>
</evidence>
<dbReference type="EMBL" id="BSEV01000009">
    <property type="protein sequence ID" value="GLK10782.1"/>
    <property type="molecule type" value="Genomic_DNA"/>
</dbReference>
<organism evidence="1 2">
    <name type="scientific">Streptosporangium carneum</name>
    <dbReference type="NCBI Taxonomy" id="47481"/>
    <lineage>
        <taxon>Bacteria</taxon>
        <taxon>Bacillati</taxon>
        <taxon>Actinomycetota</taxon>
        <taxon>Actinomycetes</taxon>
        <taxon>Streptosporangiales</taxon>
        <taxon>Streptosporangiaceae</taxon>
        <taxon>Streptosporangium</taxon>
    </lineage>
</organism>
<sequence length="221" mass="24139">MDGRRSSAAEVYRHYRRLVGEPVPPALDVALCWTVVVPNAGAVPLTVEDVGTRLSGGAGHEVHEAAGLDVVDLPDHRLNPPPVAVDRAGSAIVLYGLDHLGVPPAVTRSLSANARVYNAWWNVNCVNHLSLAVDGEVLLSIDGLFPGRPEDHPNLAWWPELTAINDFFLDYEDTACTGRDDNWDWQAGFLAGIELATGVRLDRRWLNAEHPYLTFSGPVEH</sequence>
<reference evidence="1" key="1">
    <citation type="journal article" date="2014" name="Int. J. Syst. Evol. Microbiol.">
        <title>Complete genome sequence of Corynebacterium casei LMG S-19264T (=DSM 44701T), isolated from a smear-ripened cheese.</title>
        <authorList>
            <consortium name="US DOE Joint Genome Institute (JGI-PGF)"/>
            <person name="Walter F."/>
            <person name="Albersmeier A."/>
            <person name="Kalinowski J."/>
            <person name="Ruckert C."/>
        </authorList>
    </citation>
    <scope>NUCLEOTIDE SEQUENCE</scope>
    <source>
        <strain evidence="1">VKM Ac-2007</strain>
    </source>
</reference>
<dbReference type="Pfam" id="PF20062">
    <property type="entry name" value="DUF6461"/>
    <property type="match status" value="1"/>
</dbReference>
<keyword evidence="2" id="KW-1185">Reference proteome</keyword>
<dbReference type="RefSeq" id="WP_271219193.1">
    <property type="nucleotide sequence ID" value="NZ_BAAAVD010000039.1"/>
</dbReference>
<reference evidence="1" key="2">
    <citation type="submission" date="2023-01" db="EMBL/GenBank/DDBJ databases">
        <authorList>
            <person name="Sun Q."/>
            <person name="Evtushenko L."/>
        </authorList>
    </citation>
    <scope>NUCLEOTIDE SEQUENCE</scope>
    <source>
        <strain evidence="1">VKM Ac-2007</strain>
    </source>
</reference>
<comment type="caution">
    <text evidence="1">The sequence shown here is derived from an EMBL/GenBank/DDBJ whole genome shotgun (WGS) entry which is preliminary data.</text>
</comment>
<dbReference type="InterPro" id="IPR045592">
    <property type="entry name" value="DUF6461"/>
</dbReference>
<name>A0A9W6ME57_9ACTN</name>
<dbReference type="AlphaFoldDB" id="A0A9W6ME57"/>
<accession>A0A9W6ME57</accession>
<dbReference type="Proteomes" id="UP001143474">
    <property type="component" value="Unassembled WGS sequence"/>
</dbReference>
<protein>
    <submittedName>
        <fullName evidence="1">Uncharacterized protein</fullName>
    </submittedName>
</protein>
<evidence type="ECO:0000313" key="2">
    <source>
        <dbReference type="Proteomes" id="UP001143474"/>
    </source>
</evidence>